<protein>
    <submittedName>
        <fullName evidence="2">Uncharacterized protein</fullName>
    </submittedName>
</protein>
<dbReference type="InParanoid" id="A0A0G4EHD5"/>
<evidence type="ECO:0000313" key="2">
    <source>
        <dbReference type="EMBL" id="CEL95906.1"/>
    </source>
</evidence>
<dbReference type="AlphaFoldDB" id="A0A0G4EHD5"/>
<gene>
    <name evidence="2" type="ORF">Vbra_1644</name>
</gene>
<dbReference type="Proteomes" id="UP000041254">
    <property type="component" value="Unassembled WGS sequence"/>
</dbReference>
<keyword evidence="3" id="KW-1185">Reference proteome</keyword>
<name>A0A0G4EHD5_VITBC</name>
<reference evidence="2 3" key="1">
    <citation type="submission" date="2014-11" db="EMBL/GenBank/DDBJ databases">
        <authorList>
            <person name="Zhu J."/>
            <person name="Qi W."/>
            <person name="Song R."/>
        </authorList>
    </citation>
    <scope>NUCLEOTIDE SEQUENCE [LARGE SCALE GENOMIC DNA]</scope>
</reference>
<proteinExistence type="predicted"/>
<evidence type="ECO:0000313" key="3">
    <source>
        <dbReference type="Proteomes" id="UP000041254"/>
    </source>
</evidence>
<feature type="region of interest" description="Disordered" evidence="1">
    <location>
        <begin position="1"/>
        <end position="83"/>
    </location>
</feature>
<sequence>MGVAVTGESPGEQVAAAAAAGDGQTKQTKQHGGSLRGGRAAEPDEATSSRDLEMGPAQPVEPGPPNGNEPDPPDDDYDDDDRR</sequence>
<dbReference type="EMBL" id="CDMY01000241">
    <property type="protein sequence ID" value="CEL95906.1"/>
    <property type="molecule type" value="Genomic_DNA"/>
</dbReference>
<organism evidence="2 3">
    <name type="scientific">Vitrella brassicaformis (strain CCMP3155)</name>
    <dbReference type="NCBI Taxonomy" id="1169540"/>
    <lineage>
        <taxon>Eukaryota</taxon>
        <taxon>Sar</taxon>
        <taxon>Alveolata</taxon>
        <taxon>Colpodellida</taxon>
        <taxon>Vitrellaceae</taxon>
        <taxon>Vitrella</taxon>
    </lineage>
</organism>
<accession>A0A0G4EHD5</accession>
<feature type="compositionally biased region" description="Basic and acidic residues" evidence="1">
    <location>
        <begin position="39"/>
        <end position="53"/>
    </location>
</feature>
<dbReference type="VEuPathDB" id="CryptoDB:Vbra_1644"/>
<evidence type="ECO:0000256" key="1">
    <source>
        <dbReference type="SAM" id="MobiDB-lite"/>
    </source>
</evidence>
<feature type="compositionally biased region" description="Acidic residues" evidence="1">
    <location>
        <begin position="71"/>
        <end position="83"/>
    </location>
</feature>